<dbReference type="AlphaFoldDB" id="E5A668"/>
<keyword evidence="2" id="KW-1185">Reference proteome</keyword>
<gene>
    <name evidence="1" type="ORF">LEMA_uP083520.1</name>
</gene>
<dbReference type="EMBL" id="FP929135">
    <property type="protein sequence ID" value="CBX99113.1"/>
    <property type="molecule type" value="Genomic_DNA"/>
</dbReference>
<dbReference type="VEuPathDB" id="FungiDB:LEMA_uP083520.1"/>
<proteinExistence type="predicted"/>
<reference evidence="2" key="1">
    <citation type="journal article" date="2011" name="Nat. Commun.">
        <title>Effector diversification within compartments of the Leptosphaeria maculans genome affected by Repeat-Induced Point mutations.</title>
        <authorList>
            <person name="Rouxel T."/>
            <person name="Grandaubert J."/>
            <person name="Hane J.K."/>
            <person name="Hoede C."/>
            <person name="van de Wouw A.P."/>
            <person name="Couloux A."/>
            <person name="Dominguez V."/>
            <person name="Anthouard V."/>
            <person name="Bally P."/>
            <person name="Bourras S."/>
            <person name="Cozijnsen A.J."/>
            <person name="Ciuffetti L.M."/>
            <person name="Degrave A."/>
            <person name="Dilmaghani A."/>
            <person name="Duret L."/>
            <person name="Fudal I."/>
            <person name="Goodwin S.B."/>
            <person name="Gout L."/>
            <person name="Glaser N."/>
            <person name="Linglin J."/>
            <person name="Kema G.H.J."/>
            <person name="Lapalu N."/>
            <person name="Lawrence C.B."/>
            <person name="May K."/>
            <person name="Meyer M."/>
            <person name="Ollivier B."/>
            <person name="Poulain J."/>
            <person name="Schoch C.L."/>
            <person name="Simon A."/>
            <person name="Spatafora J.W."/>
            <person name="Stachowiak A."/>
            <person name="Turgeon B.G."/>
            <person name="Tyler B.M."/>
            <person name="Vincent D."/>
            <person name="Weissenbach J."/>
            <person name="Amselem J."/>
            <person name="Quesneville H."/>
            <person name="Oliver R.P."/>
            <person name="Wincker P."/>
            <person name="Balesdent M.-H."/>
            <person name="Howlett B.J."/>
        </authorList>
    </citation>
    <scope>NUCLEOTIDE SEQUENCE [LARGE SCALE GENOMIC DNA]</scope>
    <source>
        <strain evidence="2">JN3 / isolate v23.1.3 / race Av1-4-5-6-7-8</strain>
    </source>
</reference>
<organism evidence="1 2">
    <name type="scientific">Leptosphaeria maculans (strain JN3 / isolate v23.1.3 / race Av1-4-5-6-7-8)</name>
    <name type="common">Blackleg fungus</name>
    <name type="synonym">Phoma lingam</name>
    <dbReference type="NCBI Taxonomy" id="985895"/>
    <lineage>
        <taxon>Eukaryota</taxon>
        <taxon>Fungi</taxon>
        <taxon>Dikarya</taxon>
        <taxon>Ascomycota</taxon>
        <taxon>Pezizomycotina</taxon>
        <taxon>Dothideomycetes</taxon>
        <taxon>Pleosporomycetidae</taxon>
        <taxon>Pleosporales</taxon>
        <taxon>Pleosporineae</taxon>
        <taxon>Leptosphaeriaceae</taxon>
        <taxon>Plenodomus</taxon>
        <taxon>Plenodomus lingam/Leptosphaeria maculans species complex</taxon>
    </lineage>
</organism>
<sequence length="38" mass="4506">MIKDSQDFAKVEALKLFDDGVLRIPKWQSPLRFSFELH</sequence>
<evidence type="ECO:0000313" key="2">
    <source>
        <dbReference type="Proteomes" id="UP000002668"/>
    </source>
</evidence>
<accession>E5A668</accession>
<dbReference type="InParanoid" id="E5A668"/>
<name>E5A668_LEPMJ</name>
<evidence type="ECO:0000313" key="1">
    <source>
        <dbReference type="EMBL" id="CBX99113.1"/>
    </source>
</evidence>
<dbReference type="HOGENOM" id="CLU_3335733_0_0_1"/>
<protein>
    <submittedName>
        <fullName evidence="1">Uncharacterized protein</fullName>
    </submittedName>
</protein>
<dbReference type="Proteomes" id="UP000002668">
    <property type="component" value="Genome"/>
</dbReference>